<evidence type="ECO:0000259" key="1">
    <source>
        <dbReference type="Pfam" id="PF05050"/>
    </source>
</evidence>
<dbReference type="Pfam" id="PF05050">
    <property type="entry name" value="Methyltransf_21"/>
    <property type="match status" value="1"/>
</dbReference>
<evidence type="ECO:0000313" key="3">
    <source>
        <dbReference type="Proteomes" id="UP001207742"/>
    </source>
</evidence>
<dbReference type="NCBIfam" id="TIGR01444">
    <property type="entry name" value="fkbM_fam"/>
    <property type="match status" value="1"/>
</dbReference>
<dbReference type="GO" id="GO:0032259">
    <property type="term" value="P:methylation"/>
    <property type="evidence" value="ECO:0007669"/>
    <property type="project" value="UniProtKB-KW"/>
</dbReference>
<keyword evidence="2" id="KW-0489">Methyltransferase</keyword>
<reference evidence="2 3" key="1">
    <citation type="submission" date="2022-10" db="EMBL/GenBank/DDBJ databases">
        <title>Chitinophaga nivalis PC15 sp. nov., isolated from Pyeongchang county, South Korea.</title>
        <authorList>
            <person name="Trinh H.N."/>
        </authorList>
    </citation>
    <scope>NUCLEOTIDE SEQUENCE [LARGE SCALE GENOMIC DNA]</scope>
    <source>
        <strain evidence="2 3">PC14</strain>
    </source>
</reference>
<dbReference type="Proteomes" id="UP001207742">
    <property type="component" value="Unassembled WGS sequence"/>
</dbReference>
<evidence type="ECO:0000313" key="2">
    <source>
        <dbReference type="EMBL" id="MCW3482431.1"/>
    </source>
</evidence>
<dbReference type="SUPFAM" id="SSF53335">
    <property type="entry name" value="S-adenosyl-L-methionine-dependent methyltransferases"/>
    <property type="match status" value="1"/>
</dbReference>
<accession>A0ABT3IEQ4</accession>
<organism evidence="2 3">
    <name type="scientific">Chitinophaga nivalis</name>
    <dbReference type="NCBI Taxonomy" id="2991709"/>
    <lineage>
        <taxon>Bacteria</taxon>
        <taxon>Pseudomonadati</taxon>
        <taxon>Bacteroidota</taxon>
        <taxon>Chitinophagia</taxon>
        <taxon>Chitinophagales</taxon>
        <taxon>Chitinophagaceae</taxon>
        <taxon>Chitinophaga</taxon>
    </lineage>
</organism>
<dbReference type="RefSeq" id="WP_264726816.1">
    <property type="nucleotide sequence ID" value="NZ_JAPDNR010000001.1"/>
</dbReference>
<gene>
    <name evidence="2" type="ORF">OL497_00865</name>
</gene>
<keyword evidence="3" id="KW-1185">Reference proteome</keyword>
<dbReference type="InterPro" id="IPR006342">
    <property type="entry name" value="FkbM_mtfrase"/>
</dbReference>
<protein>
    <submittedName>
        <fullName evidence="2">FkbM family methyltransferase</fullName>
    </submittedName>
</protein>
<proteinExistence type="predicted"/>
<dbReference type="InterPro" id="IPR029063">
    <property type="entry name" value="SAM-dependent_MTases_sf"/>
</dbReference>
<sequence>MNILFRMADAAKVLLRSGSGIGPLLQKGGSVAATQLVHNCRHYIPQLHTILDVGANQGQFALAASRGYPAARIHAFEPVPDTFKILQRNTRHRTAITAYNFALGSTTGSLDFHSHAYSHASSALQVSALQQQLLPHTAGFRQITVPVKELDAVLDDMQLSAPVLLKLDVQGFEKEVLLGAIGSLQEIDYLLFETSFVPMYEGEPLFDEMHDFVKELGFSFVAPVGFLQSPQLQLLQMDLLYKRK</sequence>
<name>A0ABT3IEQ4_9BACT</name>
<feature type="domain" description="Methyltransferase FkbM" evidence="1">
    <location>
        <begin position="52"/>
        <end position="220"/>
    </location>
</feature>
<dbReference type="PANTHER" id="PTHR36973">
    <property type="entry name" value="SLL1456 PROTEIN-RELATED"/>
    <property type="match status" value="1"/>
</dbReference>
<dbReference type="GO" id="GO:0008168">
    <property type="term" value="F:methyltransferase activity"/>
    <property type="evidence" value="ECO:0007669"/>
    <property type="project" value="UniProtKB-KW"/>
</dbReference>
<dbReference type="Gene3D" id="3.40.50.150">
    <property type="entry name" value="Vaccinia Virus protein VP39"/>
    <property type="match status" value="1"/>
</dbReference>
<dbReference type="PANTHER" id="PTHR36973:SF4">
    <property type="entry name" value="NODULATION PROTEIN"/>
    <property type="match status" value="1"/>
</dbReference>
<keyword evidence="2" id="KW-0808">Transferase</keyword>
<dbReference type="InterPro" id="IPR053188">
    <property type="entry name" value="FkbM_Methyltransferase"/>
</dbReference>
<comment type="caution">
    <text evidence="2">The sequence shown here is derived from an EMBL/GenBank/DDBJ whole genome shotgun (WGS) entry which is preliminary data.</text>
</comment>
<dbReference type="EMBL" id="JAPDNS010000001">
    <property type="protein sequence ID" value="MCW3482431.1"/>
    <property type="molecule type" value="Genomic_DNA"/>
</dbReference>